<organism evidence="1 2">
    <name type="scientific">Trichuris suis</name>
    <name type="common">pig whipworm</name>
    <dbReference type="NCBI Taxonomy" id="68888"/>
    <lineage>
        <taxon>Eukaryota</taxon>
        <taxon>Metazoa</taxon>
        <taxon>Ecdysozoa</taxon>
        <taxon>Nematoda</taxon>
        <taxon>Enoplea</taxon>
        <taxon>Dorylaimia</taxon>
        <taxon>Trichinellida</taxon>
        <taxon>Trichuridae</taxon>
        <taxon>Trichuris</taxon>
    </lineage>
</organism>
<name>A0A085MA82_9BILA</name>
<accession>A0A085MA82</accession>
<dbReference type="Proteomes" id="UP000030764">
    <property type="component" value="Unassembled WGS sequence"/>
</dbReference>
<dbReference type="EMBL" id="KL363210">
    <property type="protein sequence ID" value="KFD54128.1"/>
    <property type="molecule type" value="Genomic_DNA"/>
</dbReference>
<evidence type="ECO:0000313" key="2">
    <source>
        <dbReference type="Proteomes" id="UP000030764"/>
    </source>
</evidence>
<sequence>MFGLHVDLQDLLLLSLKIRVTHWTLFEILTARKCLVFAFEWNSLTDGDATEVLQDDMMESTPTTRNEAILRVVEVNRLCPNEAAVPILVPVPDLVLD</sequence>
<dbReference type="AlphaFoldDB" id="A0A085MA82"/>
<gene>
    <name evidence="1" type="ORF">M513_04905</name>
</gene>
<reference evidence="1 2" key="1">
    <citation type="journal article" date="2014" name="Nat. Genet.">
        <title>Genome and transcriptome of the porcine whipworm Trichuris suis.</title>
        <authorList>
            <person name="Jex A.R."/>
            <person name="Nejsum P."/>
            <person name="Schwarz E.M."/>
            <person name="Hu L."/>
            <person name="Young N.D."/>
            <person name="Hall R.S."/>
            <person name="Korhonen P.K."/>
            <person name="Liao S."/>
            <person name="Thamsborg S."/>
            <person name="Xia J."/>
            <person name="Xu P."/>
            <person name="Wang S."/>
            <person name="Scheerlinck J.P."/>
            <person name="Hofmann A."/>
            <person name="Sternberg P.W."/>
            <person name="Wang J."/>
            <person name="Gasser R.B."/>
        </authorList>
    </citation>
    <scope>NUCLEOTIDE SEQUENCE [LARGE SCALE GENOMIC DNA]</scope>
    <source>
        <strain evidence="1">DCEP-RM93M</strain>
    </source>
</reference>
<protein>
    <submittedName>
        <fullName evidence="1">Uncharacterized protein</fullName>
    </submittedName>
</protein>
<keyword evidence="2" id="KW-1185">Reference proteome</keyword>
<proteinExistence type="predicted"/>
<evidence type="ECO:0000313" key="1">
    <source>
        <dbReference type="EMBL" id="KFD54128.1"/>
    </source>
</evidence>